<dbReference type="PANTHER" id="PTHR11242">
    <property type="entry name" value="ARYL HYDROCARBON RECEPTOR INTERACTING PROTEIN RELATED"/>
    <property type="match status" value="1"/>
</dbReference>
<dbReference type="InterPro" id="IPR011990">
    <property type="entry name" value="TPR-like_helical_dom_sf"/>
</dbReference>
<evidence type="ECO:0008006" key="5">
    <source>
        <dbReference type="Google" id="ProtNLM"/>
    </source>
</evidence>
<evidence type="ECO:0000313" key="4">
    <source>
        <dbReference type="Proteomes" id="UP000054279"/>
    </source>
</evidence>
<dbReference type="OrthoDB" id="433738at2759"/>
<evidence type="ECO:0000313" key="3">
    <source>
        <dbReference type="EMBL" id="KIJ31346.1"/>
    </source>
</evidence>
<keyword evidence="1" id="KW-0677">Repeat</keyword>
<dbReference type="EMBL" id="KN837244">
    <property type="protein sequence ID" value="KIJ31346.1"/>
    <property type="molecule type" value="Genomic_DNA"/>
</dbReference>
<proteinExistence type="predicted"/>
<dbReference type="Proteomes" id="UP000054279">
    <property type="component" value="Unassembled WGS sequence"/>
</dbReference>
<dbReference type="AlphaFoldDB" id="A0A0C9V1A3"/>
<evidence type="ECO:0000256" key="2">
    <source>
        <dbReference type="ARBA" id="ARBA00022803"/>
    </source>
</evidence>
<keyword evidence="4" id="KW-1185">Reference proteome</keyword>
<evidence type="ECO:0000256" key="1">
    <source>
        <dbReference type="ARBA" id="ARBA00022737"/>
    </source>
</evidence>
<gene>
    <name evidence="3" type="ORF">M422DRAFT_70891</name>
</gene>
<reference evidence="3 4" key="1">
    <citation type="submission" date="2014-06" db="EMBL/GenBank/DDBJ databases">
        <title>Evolutionary Origins and Diversification of the Mycorrhizal Mutualists.</title>
        <authorList>
            <consortium name="DOE Joint Genome Institute"/>
            <consortium name="Mycorrhizal Genomics Consortium"/>
            <person name="Kohler A."/>
            <person name="Kuo A."/>
            <person name="Nagy L.G."/>
            <person name="Floudas D."/>
            <person name="Copeland A."/>
            <person name="Barry K.W."/>
            <person name="Cichocki N."/>
            <person name="Veneault-Fourrey C."/>
            <person name="LaButti K."/>
            <person name="Lindquist E.A."/>
            <person name="Lipzen A."/>
            <person name="Lundell T."/>
            <person name="Morin E."/>
            <person name="Murat C."/>
            <person name="Riley R."/>
            <person name="Ohm R."/>
            <person name="Sun H."/>
            <person name="Tunlid A."/>
            <person name="Henrissat B."/>
            <person name="Grigoriev I.V."/>
            <person name="Hibbett D.S."/>
            <person name="Martin F."/>
        </authorList>
    </citation>
    <scope>NUCLEOTIDE SEQUENCE [LARGE SCALE GENOMIC DNA]</scope>
    <source>
        <strain evidence="3 4">SS14</strain>
    </source>
</reference>
<dbReference type="HOGENOM" id="CLU_089717_0_0_1"/>
<dbReference type="PANTHER" id="PTHR11242:SF0">
    <property type="entry name" value="TPR_REGION DOMAIN-CONTAINING PROTEIN"/>
    <property type="match status" value="1"/>
</dbReference>
<keyword evidence="2" id="KW-0802">TPR repeat</keyword>
<accession>A0A0C9V1A3</accession>
<name>A0A0C9V1A3_SPHS4</name>
<dbReference type="InterPro" id="IPR039663">
    <property type="entry name" value="AIP/AIPL1/TTC9"/>
</dbReference>
<dbReference type="Gene3D" id="1.25.40.10">
    <property type="entry name" value="Tetratricopeptide repeat domain"/>
    <property type="match status" value="1"/>
</dbReference>
<organism evidence="3 4">
    <name type="scientific">Sphaerobolus stellatus (strain SS14)</name>
    <dbReference type="NCBI Taxonomy" id="990650"/>
    <lineage>
        <taxon>Eukaryota</taxon>
        <taxon>Fungi</taxon>
        <taxon>Dikarya</taxon>
        <taxon>Basidiomycota</taxon>
        <taxon>Agaricomycotina</taxon>
        <taxon>Agaricomycetes</taxon>
        <taxon>Phallomycetidae</taxon>
        <taxon>Geastrales</taxon>
        <taxon>Sphaerobolaceae</taxon>
        <taxon>Sphaerobolus</taxon>
    </lineage>
</organism>
<sequence>MALTAEEKIQLAEGLKQAGDDAFRTNDVQTALRKYHESLLYLNGLDKSALPVSLGGGDELPNEDGDKPKGKVNELLDKIYSNQSACYIKKKNWKRAIEAADKALSKNKDNHKALFRRAKANGEMGFLEKATKLFEELREKSTDDNEKNLIDQELNRMQLEDARRRKQVDSSLRGFLNK</sequence>
<dbReference type="SUPFAM" id="SSF48452">
    <property type="entry name" value="TPR-like"/>
    <property type="match status" value="1"/>
</dbReference>
<protein>
    <recommendedName>
        <fullName evidence="5">TPR-like protein</fullName>
    </recommendedName>
</protein>